<reference evidence="2 3" key="1">
    <citation type="submission" date="2022-08" db="EMBL/GenBank/DDBJ databases">
        <title>Reclassification of Massilia species as members of the genera Telluria, Duganella, Pseudoduganella, Mokoshia gen. nov. and Zemynaea gen. nov. using orthogonal and non-orthogonal genome-based approaches.</title>
        <authorList>
            <person name="Bowman J.P."/>
        </authorList>
    </citation>
    <scope>NUCLEOTIDE SEQUENCE [LARGE SCALE GENOMIC DNA]</scope>
    <source>
        <strain evidence="2 3">LMG 28164</strain>
    </source>
</reference>
<dbReference type="Gene3D" id="3.30.70.100">
    <property type="match status" value="1"/>
</dbReference>
<accession>A0ABT2A2I6</accession>
<evidence type="ECO:0000259" key="1">
    <source>
        <dbReference type="PROSITE" id="PS50846"/>
    </source>
</evidence>
<dbReference type="PROSITE" id="PS50846">
    <property type="entry name" value="HMA_2"/>
    <property type="match status" value="1"/>
</dbReference>
<dbReference type="Proteomes" id="UP001205560">
    <property type="component" value="Unassembled WGS sequence"/>
</dbReference>
<dbReference type="Pfam" id="PF00403">
    <property type="entry name" value="HMA"/>
    <property type="match status" value="1"/>
</dbReference>
<dbReference type="RefSeq" id="WP_075791070.1">
    <property type="nucleotide sequence ID" value="NZ_JANUGX010000003.1"/>
</dbReference>
<dbReference type="SUPFAM" id="SSF55008">
    <property type="entry name" value="HMA, heavy metal-associated domain"/>
    <property type="match status" value="1"/>
</dbReference>
<proteinExistence type="predicted"/>
<sequence>MIAKVDFEVIGEEKMHCGGCETRVRFSLGRMPGVQEVVASAKTQRIAVVITPELVTAEQILATLKIAGFEARILS</sequence>
<name>A0ABT2A2I6_9BURK</name>
<dbReference type="InterPro" id="IPR006121">
    <property type="entry name" value="HMA_dom"/>
</dbReference>
<dbReference type="EMBL" id="JANUGX010000003">
    <property type="protein sequence ID" value="MCS0588295.1"/>
    <property type="molecule type" value="Genomic_DNA"/>
</dbReference>
<gene>
    <name evidence="2" type="ORF">NX782_03655</name>
</gene>
<comment type="caution">
    <text evidence="2">The sequence shown here is derived from an EMBL/GenBank/DDBJ whole genome shotgun (WGS) entry which is preliminary data.</text>
</comment>
<protein>
    <submittedName>
        <fullName evidence="2">Heavy-metal-associated domain-containing protein</fullName>
    </submittedName>
</protein>
<dbReference type="CDD" id="cd00371">
    <property type="entry name" value="HMA"/>
    <property type="match status" value="1"/>
</dbReference>
<evidence type="ECO:0000313" key="3">
    <source>
        <dbReference type="Proteomes" id="UP001205560"/>
    </source>
</evidence>
<keyword evidence="3" id="KW-1185">Reference proteome</keyword>
<feature type="domain" description="HMA" evidence="1">
    <location>
        <begin position="6"/>
        <end position="72"/>
    </location>
</feature>
<evidence type="ECO:0000313" key="2">
    <source>
        <dbReference type="EMBL" id="MCS0588295.1"/>
    </source>
</evidence>
<dbReference type="InterPro" id="IPR036163">
    <property type="entry name" value="HMA_dom_sf"/>
</dbReference>
<organism evidence="2 3">
    <name type="scientific">Massilia norwichensis</name>
    <dbReference type="NCBI Taxonomy" id="1442366"/>
    <lineage>
        <taxon>Bacteria</taxon>
        <taxon>Pseudomonadati</taxon>
        <taxon>Pseudomonadota</taxon>
        <taxon>Betaproteobacteria</taxon>
        <taxon>Burkholderiales</taxon>
        <taxon>Oxalobacteraceae</taxon>
        <taxon>Telluria group</taxon>
        <taxon>Massilia</taxon>
    </lineage>
</organism>